<feature type="compositionally biased region" description="Basic and acidic residues" evidence="1">
    <location>
        <begin position="263"/>
        <end position="272"/>
    </location>
</feature>
<sequence length="549" mass="57486">MMQAGARHGALCAALGLCVAASAAAQAPMDHAGMDHGGMPGHQNGGGGGMSHGQHVEETPGPKPAELMIPGHGAQGGHGAHGGGTTTEDHQDGHGVVVREPPPPPPQSEGSSGNTGGEAVAADEPASVVSTGGAPVPQDSGLGPCYADLENKFYFTVDFEHAATHSGAYRVIGCEGTSPALVMWPGVEYEFVQADPTNWMHALGFGYYPDAPYIGAPELTMPGAAGAHDHSAHHGGSSCADDAGSEGGAHSAHGGADLAGHAGHAEHGHRAVDGGGNATGDDPCTPSPPAECTDPAWACDPGPGITQTPLYCVDGACQSFATLTNNITSRLDNYIPSFSVPLDQWKKHAYSVKLTIPVGSLTSQLFYYCHRHEGMSGVINVANAPPYNNALTTPWDPATYYPQQTTFDRACGTGQISAYHLRADTLCPNQEFLCSPHDDQFSQCMQAIDCKMNSEMRVEETDNPLALFMHQMVPHHENAISMARIALKYGPNATGWNSHTMDVKGLMLAIINTQAEQIQMMQSWLKAHHPQEPVYCGPDGVVVKSSNTP</sequence>
<dbReference type="InterPro" id="IPR005183">
    <property type="entry name" value="DUF305_CopM-like"/>
</dbReference>
<dbReference type="PANTHER" id="PTHR36933">
    <property type="entry name" value="SLL0788 PROTEIN"/>
    <property type="match status" value="1"/>
</dbReference>
<protein>
    <recommendedName>
        <fullName evidence="3">DUF305 domain-containing protein</fullName>
    </recommendedName>
</protein>
<feature type="chain" id="PRO_5030756928" description="DUF305 domain-containing protein" evidence="2">
    <location>
        <begin position="26"/>
        <end position="549"/>
    </location>
</feature>
<dbReference type="InterPro" id="IPR012347">
    <property type="entry name" value="Ferritin-like"/>
</dbReference>
<dbReference type="PANTHER" id="PTHR36933:SF1">
    <property type="entry name" value="SLL0788 PROTEIN"/>
    <property type="match status" value="1"/>
</dbReference>
<gene>
    <name evidence="4" type="ORF">PSIN1315_LOCUS14489</name>
</gene>
<dbReference type="Gene3D" id="1.20.1260.10">
    <property type="match status" value="1"/>
</dbReference>
<feature type="compositionally biased region" description="Low complexity" evidence="1">
    <location>
        <begin position="234"/>
        <end position="262"/>
    </location>
</feature>
<dbReference type="Pfam" id="PF03713">
    <property type="entry name" value="DUF305"/>
    <property type="match status" value="1"/>
</dbReference>
<evidence type="ECO:0000256" key="2">
    <source>
        <dbReference type="SAM" id="SignalP"/>
    </source>
</evidence>
<keyword evidence="2" id="KW-0732">Signal</keyword>
<accession>A0A7S3C4M7</accession>
<feature type="compositionally biased region" description="Gly residues" evidence="1">
    <location>
        <begin position="35"/>
        <end position="51"/>
    </location>
</feature>
<feature type="compositionally biased region" description="Gly residues" evidence="1">
    <location>
        <begin position="73"/>
        <end position="85"/>
    </location>
</feature>
<dbReference type="EMBL" id="HBHY01022589">
    <property type="protein sequence ID" value="CAE0154063.1"/>
    <property type="molecule type" value="Transcribed_RNA"/>
</dbReference>
<dbReference type="AlphaFoldDB" id="A0A7S3C4M7"/>
<evidence type="ECO:0000313" key="4">
    <source>
        <dbReference type="EMBL" id="CAE0154063.1"/>
    </source>
</evidence>
<feature type="domain" description="DUF305" evidence="3">
    <location>
        <begin position="468"/>
        <end position="532"/>
    </location>
</feature>
<evidence type="ECO:0000256" key="1">
    <source>
        <dbReference type="SAM" id="MobiDB-lite"/>
    </source>
</evidence>
<feature type="region of interest" description="Disordered" evidence="1">
    <location>
        <begin position="225"/>
        <end position="289"/>
    </location>
</feature>
<evidence type="ECO:0000259" key="3">
    <source>
        <dbReference type="Pfam" id="PF03713"/>
    </source>
</evidence>
<reference evidence="4" key="1">
    <citation type="submission" date="2021-01" db="EMBL/GenBank/DDBJ databases">
        <authorList>
            <person name="Corre E."/>
            <person name="Pelletier E."/>
            <person name="Niang G."/>
            <person name="Scheremetjew M."/>
            <person name="Finn R."/>
            <person name="Kale V."/>
            <person name="Holt S."/>
            <person name="Cochrane G."/>
            <person name="Meng A."/>
            <person name="Brown T."/>
            <person name="Cohen L."/>
        </authorList>
    </citation>
    <scope>NUCLEOTIDE SEQUENCE</scope>
    <source>
        <strain evidence="4">RCC927</strain>
    </source>
</reference>
<name>A0A7S3C4M7_9VIRI</name>
<organism evidence="4">
    <name type="scientific">Prasinoderma singulare</name>
    <dbReference type="NCBI Taxonomy" id="676789"/>
    <lineage>
        <taxon>Eukaryota</taxon>
        <taxon>Viridiplantae</taxon>
        <taxon>Prasinodermophyta</taxon>
        <taxon>Prasinodermophyceae</taxon>
        <taxon>Prasinodermales</taxon>
        <taxon>Prasinodermaceae</taxon>
        <taxon>Prasinoderma</taxon>
    </lineage>
</organism>
<feature type="region of interest" description="Disordered" evidence="1">
    <location>
        <begin position="31"/>
        <end position="139"/>
    </location>
</feature>
<proteinExistence type="predicted"/>
<feature type="signal peptide" evidence="2">
    <location>
        <begin position="1"/>
        <end position="25"/>
    </location>
</feature>